<gene>
    <name evidence="2" type="ordered locus">Sinac_0227</name>
</gene>
<sequence>MELRLNYMKLAPEPLKAMYGLGAYLASCGLETSLLELIKIRVSQINGCAFCLDMHTKDARAEGETEQRIYLLNAWREAPFFTARERAALTWAEALTQLGHGVPDSVYAEASTQFTEKELVDLTWAVITINGWNRVAISSGVVPGTYQPAKPQHQPSGENHV</sequence>
<dbReference type="AlphaFoldDB" id="L0D769"/>
<name>L0D769_SINAD</name>
<dbReference type="Pfam" id="PF02627">
    <property type="entry name" value="CMD"/>
    <property type="match status" value="1"/>
</dbReference>
<dbReference type="eggNOG" id="COG2128">
    <property type="taxonomic scope" value="Bacteria"/>
</dbReference>
<dbReference type="InterPro" id="IPR003779">
    <property type="entry name" value="CMD-like"/>
</dbReference>
<dbReference type="RefSeq" id="WP_015243863.1">
    <property type="nucleotide sequence ID" value="NC_019892.1"/>
</dbReference>
<proteinExistence type="predicted"/>
<dbReference type="EMBL" id="CP003364">
    <property type="protein sequence ID" value="AGA24678.1"/>
    <property type="molecule type" value="Genomic_DNA"/>
</dbReference>
<feature type="domain" description="Carboxymuconolactone decarboxylase-like" evidence="1">
    <location>
        <begin position="12"/>
        <end position="94"/>
    </location>
</feature>
<dbReference type="PANTHER" id="PTHR34846">
    <property type="entry name" value="4-CARBOXYMUCONOLACTONE DECARBOXYLASE FAMILY PROTEIN (AFU_ORTHOLOGUE AFUA_6G11590)"/>
    <property type="match status" value="1"/>
</dbReference>
<accession>L0D769</accession>
<dbReference type="KEGG" id="saci:Sinac_0227"/>
<dbReference type="OrthoDB" id="9801997at2"/>
<dbReference type="GO" id="GO:0051920">
    <property type="term" value="F:peroxiredoxin activity"/>
    <property type="evidence" value="ECO:0007669"/>
    <property type="project" value="InterPro"/>
</dbReference>
<dbReference type="Gene3D" id="1.20.1290.10">
    <property type="entry name" value="AhpD-like"/>
    <property type="match status" value="1"/>
</dbReference>
<dbReference type="PANTHER" id="PTHR34846:SF10">
    <property type="entry name" value="CYTOPLASMIC PROTEIN"/>
    <property type="match status" value="1"/>
</dbReference>
<keyword evidence="2" id="KW-0575">Peroxidase</keyword>
<reference evidence="2 3" key="1">
    <citation type="submission" date="2012-02" db="EMBL/GenBank/DDBJ databases">
        <title>Complete sequence of chromosome of Singulisphaera acidiphila DSM 18658.</title>
        <authorList>
            <consortium name="US DOE Joint Genome Institute (JGI-PGF)"/>
            <person name="Lucas S."/>
            <person name="Copeland A."/>
            <person name="Lapidus A."/>
            <person name="Glavina del Rio T."/>
            <person name="Dalin E."/>
            <person name="Tice H."/>
            <person name="Bruce D."/>
            <person name="Goodwin L."/>
            <person name="Pitluck S."/>
            <person name="Peters L."/>
            <person name="Ovchinnikova G."/>
            <person name="Chertkov O."/>
            <person name="Kyrpides N."/>
            <person name="Mavromatis K."/>
            <person name="Ivanova N."/>
            <person name="Brettin T."/>
            <person name="Detter J.C."/>
            <person name="Han C."/>
            <person name="Larimer F."/>
            <person name="Land M."/>
            <person name="Hauser L."/>
            <person name="Markowitz V."/>
            <person name="Cheng J.-F."/>
            <person name="Hugenholtz P."/>
            <person name="Woyke T."/>
            <person name="Wu D."/>
            <person name="Tindall B."/>
            <person name="Pomrenke H."/>
            <person name="Brambilla E."/>
            <person name="Klenk H.-P."/>
            <person name="Eisen J.A."/>
        </authorList>
    </citation>
    <scope>NUCLEOTIDE SEQUENCE [LARGE SCALE GENOMIC DNA]</scope>
    <source>
        <strain evidence="3">ATCC BAA-1392 / DSM 18658 / VKM B-2454 / MOB10</strain>
    </source>
</reference>
<dbReference type="SUPFAM" id="SSF69118">
    <property type="entry name" value="AhpD-like"/>
    <property type="match status" value="1"/>
</dbReference>
<evidence type="ECO:0000259" key="1">
    <source>
        <dbReference type="Pfam" id="PF02627"/>
    </source>
</evidence>
<dbReference type="NCBIfam" id="TIGR00778">
    <property type="entry name" value="ahpD_dom"/>
    <property type="match status" value="1"/>
</dbReference>
<evidence type="ECO:0000313" key="2">
    <source>
        <dbReference type="EMBL" id="AGA24678.1"/>
    </source>
</evidence>
<keyword evidence="3" id="KW-1185">Reference proteome</keyword>
<keyword evidence="2" id="KW-0560">Oxidoreductase</keyword>
<dbReference type="Proteomes" id="UP000010798">
    <property type="component" value="Chromosome"/>
</dbReference>
<dbReference type="HOGENOM" id="CLU_082760_6_0_0"/>
<evidence type="ECO:0000313" key="3">
    <source>
        <dbReference type="Proteomes" id="UP000010798"/>
    </source>
</evidence>
<dbReference type="InterPro" id="IPR029032">
    <property type="entry name" value="AhpD-like"/>
</dbReference>
<protein>
    <submittedName>
        <fullName evidence="2">Alkylhydroperoxidase AhpD family core domain protein</fullName>
    </submittedName>
</protein>
<dbReference type="STRING" id="886293.Sinac_0227"/>
<dbReference type="InterPro" id="IPR004675">
    <property type="entry name" value="AhpD_core"/>
</dbReference>
<organism evidence="2 3">
    <name type="scientific">Singulisphaera acidiphila (strain ATCC BAA-1392 / DSM 18658 / VKM B-2454 / MOB10)</name>
    <dbReference type="NCBI Taxonomy" id="886293"/>
    <lineage>
        <taxon>Bacteria</taxon>
        <taxon>Pseudomonadati</taxon>
        <taxon>Planctomycetota</taxon>
        <taxon>Planctomycetia</taxon>
        <taxon>Isosphaerales</taxon>
        <taxon>Isosphaeraceae</taxon>
        <taxon>Singulisphaera</taxon>
    </lineage>
</organism>